<gene>
    <name evidence="2" type="ORF">P7D78_10015</name>
</gene>
<organism evidence="2 3">
    <name type="scientific">Enterococcus raffinosus</name>
    <dbReference type="NCBI Taxonomy" id="71452"/>
    <lineage>
        <taxon>Bacteria</taxon>
        <taxon>Bacillati</taxon>
        <taxon>Bacillota</taxon>
        <taxon>Bacilli</taxon>
        <taxon>Lactobacillales</taxon>
        <taxon>Enterococcaceae</taxon>
        <taxon>Enterococcus</taxon>
    </lineage>
</organism>
<feature type="transmembrane region" description="Helical" evidence="1">
    <location>
        <begin position="28"/>
        <end position="48"/>
    </location>
</feature>
<feature type="transmembrane region" description="Helical" evidence="1">
    <location>
        <begin position="6"/>
        <end position="23"/>
    </location>
</feature>
<evidence type="ECO:0000313" key="2">
    <source>
        <dbReference type="EMBL" id="MDT2538463.1"/>
    </source>
</evidence>
<name>A0AAW8SYT5_9ENTE</name>
<dbReference type="AlphaFoldDB" id="A0AAW8SYT5"/>
<comment type="caution">
    <text evidence="2">The sequence shown here is derived from an EMBL/GenBank/DDBJ whole genome shotgun (WGS) entry which is preliminary data.</text>
</comment>
<keyword evidence="1" id="KW-0812">Transmembrane</keyword>
<protein>
    <submittedName>
        <fullName evidence="2">Porin</fullName>
    </submittedName>
</protein>
<evidence type="ECO:0000256" key="1">
    <source>
        <dbReference type="SAM" id="Phobius"/>
    </source>
</evidence>
<dbReference type="Proteomes" id="UP001249240">
    <property type="component" value="Unassembled WGS sequence"/>
</dbReference>
<dbReference type="EMBL" id="JARPXM010000008">
    <property type="protein sequence ID" value="MDT2538463.1"/>
    <property type="molecule type" value="Genomic_DNA"/>
</dbReference>
<sequence length="94" mass="10874">MILEKYVYLTVLSFCIFLQRMSFISFSVFLLLFGIISGIVAGRVFLFRKYELFLFFYKDTLLSENGKIIVLCTSVVLYILSLSFIAIGSWLCVQ</sequence>
<keyword evidence="1" id="KW-0472">Membrane</keyword>
<reference evidence="2" key="1">
    <citation type="submission" date="2023-03" db="EMBL/GenBank/DDBJ databases">
        <authorList>
            <person name="Shen W."/>
            <person name="Cai J."/>
        </authorList>
    </citation>
    <scope>NUCLEOTIDE SEQUENCE</scope>
    <source>
        <strain evidence="2">B646-2</strain>
    </source>
</reference>
<dbReference type="RefSeq" id="WP_010743731.1">
    <property type="nucleotide sequence ID" value="NZ_CAUFJU010000059.1"/>
</dbReference>
<keyword evidence="1" id="KW-1133">Transmembrane helix</keyword>
<accession>A0AAW8SYT5</accession>
<evidence type="ECO:0000313" key="3">
    <source>
        <dbReference type="Proteomes" id="UP001249240"/>
    </source>
</evidence>
<feature type="transmembrane region" description="Helical" evidence="1">
    <location>
        <begin position="68"/>
        <end position="93"/>
    </location>
</feature>
<proteinExistence type="predicted"/>